<feature type="domain" description="Amine oxidase" evidence="4">
    <location>
        <begin position="81"/>
        <end position="512"/>
    </location>
</feature>
<protein>
    <submittedName>
        <fullName evidence="5">FAD-dependent oxidoreductase</fullName>
    </submittedName>
</protein>
<dbReference type="PANTHER" id="PTHR43563">
    <property type="entry name" value="AMINE OXIDASE"/>
    <property type="match status" value="1"/>
</dbReference>
<comment type="cofactor">
    <cofactor evidence="1">
        <name>FAD</name>
        <dbReference type="ChEBI" id="CHEBI:57692"/>
    </cofactor>
</comment>
<evidence type="ECO:0000313" key="5">
    <source>
        <dbReference type="EMBL" id="MBE9192294.1"/>
    </source>
</evidence>
<dbReference type="InterPro" id="IPR002937">
    <property type="entry name" value="Amino_oxidase"/>
</dbReference>
<dbReference type="InterPro" id="IPR050703">
    <property type="entry name" value="Flavin_MAO"/>
</dbReference>
<evidence type="ECO:0000313" key="6">
    <source>
        <dbReference type="Proteomes" id="UP000651156"/>
    </source>
</evidence>
<dbReference type="PANTHER" id="PTHR43563:SF1">
    <property type="entry name" value="AMINE OXIDASE [FLAVIN-CONTAINING] B"/>
    <property type="match status" value="1"/>
</dbReference>
<proteinExistence type="inferred from homology"/>
<keyword evidence="6" id="KW-1185">Reference proteome</keyword>
<dbReference type="InterPro" id="IPR036188">
    <property type="entry name" value="FAD/NAD-bd_sf"/>
</dbReference>
<dbReference type="SUPFAM" id="SSF51905">
    <property type="entry name" value="FAD/NAD(P)-binding domain"/>
    <property type="match status" value="1"/>
</dbReference>
<evidence type="ECO:0000256" key="1">
    <source>
        <dbReference type="ARBA" id="ARBA00001974"/>
    </source>
</evidence>
<sequence length="532" mass="59116">MAKFALIKRLRRACNIARLSHKSRIPTNELIEILHQKTSRRRLLQGGLFAASAIAGVTLSHKRHSMAVGASSKVLIVGAGIAGLTAAYRLHQAGVGVEIVEARNHIGGRIRSLANAAGTSTTVELGGEFIDSDHQNIQALAAELGLQLSDLSAVDRGLIEDTWYFEGRKIPLEQIVQDFIPLAPILEKDAAIAENLESPEAIKLDRTSITQYLAQQPISPTLRKLIAIAYTVEYGREAAEQSSLNLIYLITTNTDEFGIYGDSDERYHIIGGNQQLLQRLAQPLTSFIETETELEAIRSLSDGRYRASFRAGTRVFERNYERVLLTIPFSVLRTVHLAVDLPPAKRQVINGLCYGTNSKLITAYKERVWRDRYQATASVFTDLGFQNTWEPTRYSSTESGLMTNFCGGRYGVEIGRGTTQAQAQKFYGQIEQVFPGLFSQRTGEAIRAYWTKEQYSAGSYACYLVGQWSQFYGKEGERVGNLLFAGEHCSYDYQGYMEGGCETGEVAAQEILKDLNIKTGATLKNRQANQRR</sequence>
<evidence type="ECO:0000259" key="4">
    <source>
        <dbReference type="Pfam" id="PF01593"/>
    </source>
</evidence>
<gene>
    <name evidence="5" type="ORF">IQ230_18440</name>
</gene>
<accession>A0ABR9UVK8</accession>
<dbReference type="Gene3D" id="1.10.405.10">
    <property type="entry name" value="Guanine Nucleotide Dissociation Inhibitor, domain 1"/>
    <property type="match status" value="1"/>
</dbReference>
<dbReference type="Gene3D" id="3.50.50.60">
    <property type="entry name" value="FAD/NAD(P)-binding domain"/>
    <property type="match status" value="1"/>
</dbReference>
<evidence type="ECO:0000256" key="2">
    <source>
        <dbReference type="ARBA" id="ARBA00005995"/>
    </source>
</evidence>
<dbReference type="Proteomes" id="UP000651156">
    <property type="component" value="Unassembled WGS sequence"/>
</dbReference>
<comment type="similarity">
    <text evidence="2">Belongs to the flavin monoamine oxidase family.</text>
</comment>
<dbReference type="InterPro" id="IPR001613">
    <property type="entry name" value="Flavin_amine_oxidase"/>
</dbReference>
<dbReference type="Pfam" id="PF01593">
    <property type="entry name" value="Amino_oxidase"/>
    <property type="match status" value="1"/>
</dbReference>
<dbReference type="SUPFAM" id="SSF54373">
    <property type="entry name" value="FAD-linked reductases, C-terminal domain"/>
    <property type="match status" value="1"/>
</dbReference>
<dbReference type="PRINTS" id="PR00757">
    <property type="entry name" value="AMINEOXDASEF"/>
</dbReference>
<dbReference type="EMBL" id="JADEWN010000051">
    <property type="protein sequence ID" value="MBE9192294.1"/>
    <property type="molecule type" value="Genomic_DNA"/>
</dbReference>
<organism evidence="5 6">
    <name type="scientific">Gloeocapsopsis crepidinum LEGE 06123</name>
    <dbReference type="NCBI Taxonomy" id="588587"/>
    <lineage>
        <taxon>Bacteria</taxon>
        <taxon>Bacillati</taxon>
        <taxon>Cyanobacteriota</taxon>
        <taxon>Cyanophyceae</taxon>
        <taxon>Oscillatoriophycideae</taxon>
        <taxon>Chroococcales</taxon>
        <taxon>Chroococcaceae</taxon>
        <taxon>Gloeocapsopsis</taxon>
    </lineage>
</organism>
<keyword evidence="3" id="KW-0560">Oxidoreductase</keyword>
<reference evidence="5 6" key="1">
    <citation type="submission" date="2020-10" db="EMBL/GenBank/DDBJ databases">
        <authorList>
            <person name="Castelo-Branco R."/>
            <person name="Eusebio N."/>
            <person name="Adriana R."/>
            <person name="Vieira A."/>
            <person name="Brugerolle De Fraissinette N."/>
            <person name="Rezende De Castro R."/>
            <person name="Schneider M.P."/>
            <person name="Vasconcelos V."/>
            <person name="Leao P.N."/>
        </authorList>
    </citation>
    <scope>NUCLEOTIDE SEQUENCE [LARGE SCALE GENOMIC DNA]</scope>
    <source>
        <strain evidence="5 6">LEGE 06123</strain>
    </source>
</reference>
<name>A0ABR9UVK8_9CHRO</name>
<dbReference type="Gene3D" id="3.90.660.10">
    <property type="match status" value="1"/>
</dbReference>
<comment type="caution">
    <text evidence="5">The sequence shown here is derived from an EMBL/GenBank/DDBJ whole genome shotgun (WGS) entry which is preliminary data.</text>
</comment>
<evidence type="ECO:0000256" key="3">
    <source>
        <dbReference type="ARBA" id="ARBA00023002"/>
    </source>
</evidence>
<dbReference type="RefSeq" id="WP_193933725.1">
    <property type="nucleotide sequence ID" value="NZ_CAWPMZ010000087.1"/>
</dbReference>